<reference evidence="2" key="1">
    <citation type="journal article" date="2011" name="Nature">
        <title>Genome sequence and analysis of the tuber crop potato.</title>
        <authorList>
            <consortium name="The Potato Genome Sequencing Consortium"/>
        </authorList>
    </citation>
    <scope>NUCLEOTIDE SEQUENCE [LARGE SCALE GENOMIC DNA]</scope>
    <source>
        <strain evidence="2">cv. DM1-3 516 R44</strain>
    </source>
</reference>
<accession>M1C1Q4</accession>
<dbReference type="AlphaFoldDB" id="M1C1Q4"/>
<dbReference type="HOGENOM" id="CLU_3000195_0_0_1"/>
<proteinExistence type="predicted"/>
<evidence type="ECO:0000313" key="1">
    <source>
        <dbReference type="EnsemblPlants" id="PGSC0003DMT400057817"/>
    </source>
</evidence>
<protein>
    <submittedName>
        <fullName evidence="1">Uncharacterized protein</fullName>
    </submittedName>
</protein>
<reference evidence="1" key="2">
    <citation type="submission" date="2015-06" db="UniProtKB">
        <authorList>
            <consortium name="EnsemblPlants"/>
        </authorList>
    </citation>
    <scope>IDENTIFICATION</scope>
    <source>
        <strain evidence="1">DM1-3 516 R44</strain>
    </source>
</reference>
<dbReference type="PaxDb" id="4113-PGSC0003DMT400057817"/>
<dbReference type="InParanoid" id="M1C1Q4"/>
<organism evidence="1 2">
    <name type="scientific">Solanum tuberosum</name>
    <name type="common">Potato</name>
    <dbReference type="NCBI Taxonomy" id="4113"/>
    <lineage>
        <taxon>Eukaryota</taxon>
        <taxon>Viridiplantae</taxon>
        <taxon>Streptophyta</taxon>
        <taxon>Embryophyta</taxon>
        <taxon>Tracheophyta</taxon>
        <taxon>Spermatophyta</taxon>
        <taxon>Magnoliopsida</taxon>
        <taxon>eudicotyledons</taxon>
        <taxon>Gunneridae</taxon>
        <taxon>Pentapetalae</taxon>
        <taxon>asterids</taxon>
        <taxon>lamiids</taxon>
        <taxon>Solanales</taxon>
        <taxon>Solanaceae</taxon>
        <taxon>Solanoideae</taxon>
        <taxon>Solaneae</taxon>
        <taxon>Solanum</taxon>
    </lineage>
</organism>
<dbReference type="Gramene" id="PGSC0003DMT400057817">
    <property type="protein sequence ID" value="PGSC0003DMT400057817"/>
    <property type="gene ID" value="PGSC0003DMG400022446"/>
</dbReference>
<name>M1C1Q4_SOLTU</name>
<keyword evidence="2" id="KW-1185">Reference proteome</keyword>
<dbReference type="Proteomes" id="UP000011115">
    <property type="component" value="Unassembled WGS sequence"/>
</dbReference>
<evidence type="ECO:0000313" key="2">
    <source>
        <dbReference type="Proteomes" id="UP000011115"/>
    </source>
</evidence>
<dbReference type="EnsemblPlants" id="PGSC0003DMT400057817">
    <property type="protein sequence ID" value="PGSC0003DMT400057817"/>
    <property type="gene ID" value="PGSC0003DMG400022446"/>
</dbReference>
<sequence>MVSSVPSSKGSDMQYILHRSGIVHYTSHNNCVAPGNAAGGDPRLRSSIYTQSMIQHM</sequence>